<keyword evidence="7" id="KW-1185">Reference proteome</keyword>
<dbReference type="PANTHER" id="PTHR37984:SF5">
    <property type="entry name" value="PROTEIN NYNRIN-LIKE"/>
    <property type="match status" value="1"/>
</dbReference>
<organism evidence="6 7">
    <name type="scientific">Phytophthora megakarya</name>
    <dbReference type="NCBI Taxonomy" id="4795"/>
    <lineage>
        <taxon>Eukaryota</taxon>
        <taxon>Sar</taxon>
        <taxon>Stramenopiles</taxon>
        <taxon>Oomycota</taxon>
        <taxon>Peronosporomycetes</taxon>
        <taxon>Peronosporales</taxon>
        <taxon>Peronosporaceae</taxon>
        <taxon>Phytophthora</taxon>
    </lineage>
</organism>
<dbReference type="GO" id="GO:0016779">
    <property type="term" value="F:nucleotidyltransferase activity"/>
    <property type="evidence" value="ECO:0007669"/>
    <property type="project" value="UniProtKB-KW"/>
</dbReference>
<dbReference type="InterPro" id="IPR043502">
    <property type="entry name" value="DNA/RNA_pol_sf"/>
</dbReference>
<dbReference type="Gene3D" id="3.10.10.10">
    <property type="entry name" value="HIV Type 1 Reverse Transcriptase, subunit A, domain 1"/>
    <property type="match status" value="1"/>
</dbReference>
<evidence type="ECO:0000313" key="6">
    <source>
        <dbReference type="EMBL" id="OWZ03848.1"/>
    </source>
</evidence>
<evidence type="ECO:0000256" key="4">
    <source>
        <dbReference type="ARBA" id="ARBA00022759"/>
    </source>
</evidence>
<dbReference type="SUPFAM" id="SSF56672">
    <property type="entry name" value="DNA/RNA polymerases"/>
    <property type="match status" value="1"/>
</dbReference>
<accession>A0A225VG48</accession>
<dbReference type="PANTHER" id="PTHR37984">
    <property type="entry name" value="PROTEIN CBG26694"/>
    <property type="match status" value="1"/>
</dbReference>
<evidence type="ECO:0000313" key="7">
    <source>
        <dbReference type="Proteomes" id="UP000198211"/>
    </source>
</evidence>
<keyword evidence="4" id="KW-0255">Endonuclease</keyword>
<dbReference type="InterPro" id="IPR050951">
    <property type="entry name" value="Retrovirus_Pol_polyprotein"/>
</dbReference>
<keyword evidence="4" id="KW-0378">Hydrolase</keyword>
<reference evidence="7" key="1">
    <citation type="submission" date="2017-03" db="EMBL/GenBank/DDBJ databases">
        <title>Phytopthora megakarya and P. palmivora, two closely related causual agents of cacao black pod achieved similar genome size and gene model numbers by different mechanisms.</title>
        <authorList>
            <person name="Ali S."/>
            <person name="Shao J."/>
            <person name="Larry D.J."/>
            <person name="Kronmiller B."/>
            <person name="Shen D."/>
            <person name="Strem M.D."/>
            <person name="Melnick R.L."/>
            <person name="Guiltinan M.J."/>
            <person name="Tyler B.M."/>
            <person name="Meinhardt L.W."/>
            <person name="Bailey B.A."/>
        </authorList>
    </citation>
    <scope>NUCLEOTIDE SEQUENCE [LARGE SCALE GENOMIC DNA]</scope>
    <source>
        <strain evidence="7">zdho120</strain>
    </source>
</reference>
<dbReference type="Proteomes" id="UP000198211">
    <property type="component" value="Unassembled WGS sequence"/>
</dbReference>
<evidence type="ECO:0000256" key="1">
    <source>
        <dbReference type="ARBA" id="ARBA00022679"/>
    </source>
</evidence>
<dbReference type="OrthoDB" id="128412at2759"/>
<name>A0A225VG48_9STRA</name>
<keyword evidence="2" id="KW-0548">Nucleotidyltransferase</keyword>
<evidence type="ECO:0000256" key="5">
    <source>
        <dbReference type="SAM" id="MobiDB-lite"/>
    </source>
</evidence>
<dbReference type="Gene3D" id="2.40.70.10">
    <property type="entry name" value="Acid Proteases"/>
    <property type="match status" value="1"/>
</dbReference>
<comment type="caution">
    <text evidence="6">The sequence shown here is derived from an EMBL/GenBank/DDBJ whole genome shotgun (WGS) entry which is preliminary data.</text>
</comment>
<dbReference type="InterPro" id="IPR021109">
    <property type="entry name" value="Peptidase_aspartic_dom_sf"/>
</dbReference>
<keyword evidence="3" id="KW-0540">Nuclease</keyword>
<evidence type="ECO:0000256" key="3">
    <source>
        <dbReference type="ARBA" id="ARBA00022722"/>
    </source>
</evidence>
<keyword evidence="1" id="KW-0808">Transferase</keyword>
<feature type="region of interest" description="Disordered" evidence="5">
    <location>
        <begin position="268"/>
        <end position="287"/>
    </location>
</feature>
<dbReference type="GO" id="GO:0004519">
    <property type="term" value="F:endonuclease activity"/>
    <property type="evidence" value="ECO:0007669"/>
    <property type="project" value="UniProtKB-KW"/>
</dbReference>
<proteinExistence type="predicted"/>
<dbReference type="AlphaFoldDB" id="A0A225VG48"/>
<sequence length="510" mass="56836">MVSLGLVRRLKRKLKFGKQISVSGLGGVPTSITASAEVKITLGPRVVCVVVVWVANIGGGLDVLLGMNFMFSAGVRLCVKEGLVQLPDEETVFISGRELSHIKRGVAHGIRPKYTMYLQPGEYRTIRLPAFRKLMRPSTIFWTRRALGHSVPAAIKVVNVSDRIVTIDWRTEVAQVVENGFFPRAGRYVRVGTRRCREWQTLIYENTVSAKAQARESQRLDGLQKMEPPAVQTPNYPWPTRMMVRPSPGREEARMINLQIVPSEVYDDTPEANEGLSTRTPGVTTTMPEVTETPEVKDGTTDVPIGDLEEVPGDQNSDEDEFFDSISVDDGFPEVNLEDIPKVEPEDDAFSVLPVSMMACTPVQQLELEYERVMRISAEELDLEPAVYIHEGSETLSQLRELLATIESSFSVGDGNAVPAPARGVICDLDVGEANPVVQRPRSMAPHLSIKVYELLKKLLETRLIKHSESPWASPIVIVLKKWCGYSNVSRQPNCQWIHHFVQLPSTANR</sequence>
<dbReference type="EMBL" id="NBNE01005291">
    <property type="protein sequence ID" value="OWZ03848.1"/>
    <property type="molecule type" value="Genomic_DNA"/>
</dbReference>
<gene>
    <name evidence="6" type="ORF">PHMEG_00024353</name>
</gene>
<evidence type="ECO:0000256" key="2">
    <source>
        <dbReference type="ARBA" id="ARBA00022695"/>
    </source>
</evidence>
<evidence type="ECO:0008006" key="8">
    <source>
        <dbReference type="Google" id="ProtNLM"/>
    </source>
</evidence>
<protein>
    <recommendedName>
        <fullName evidence="8">Reverse transcriptase</fullName>
    </recommendedName>
</protein>